<dbReference type="PANTHER" id="PTHR36032">
    <property type="entry name" value="PHOSPHOPANTOTHENATE--CYSTEINE LIGASE 2"/>
    <property type="match status" value="1"/>
</dbReference>
<feature type="region of interest" description="Disordered" evidence="1">
    <location>
        <begin position="1"/>
        <end position="72"/>
    </location>
</feature>
<dbReference type="GeneID" id="111314479"/>
<dbReference type="PANTHER" id="PTHR36032:SF1">
    <property type="entry name" value="PHOSPHOPANTOTHENATE--CYSTEINE LIGASE 2"/>
    <property type="match status" value="1"/>
</dbReference>
<feature type="compositionally biased region" description="Polar residues" evidence="1">
    <location>
        <begin position="43"/>
        <end position="53"/>
    </location>
</feature>
<proteinExistence type="predicted"/>
<keyword evidence="2" id="KW-1185">Reference proteome</keyword>
<dbReference type="Proteomes" id="UP000515121">
    <property type="component" value="Unplaced"/>
</dbReference>
<feature type="compositionally biased region" description="Basic and acidic residues" evidence="1">
    <location>
        <begin position="27"/>
        <end position="38"/>
    </location>
</feature>
<dbReference type="OrthoDB" id="1869053at2759"/>
<accession>A0A6P6B3X8</accession>
<dbReference type="RefSeq" id="XP_022771621.1">
    <property type="nucleotide sequence ID" value="XM_022915886.1"/>
</dbReference>
<sequence>MALDQKSAEIKNRTCNAIVKSASSGVKGREAEEEKQSRMLENPTPTAPDSASANKRHAPPNQRNRSLGRRKSGDWFDWTNNFYGNDSEKNQVATSRSNPVDAGNSAIVLKDDHPRPALIPLEGCSRSDAYQLLSNRWAAALHLYHDTSIDLSERPVLYSGSSDSAWRNFRLPHQMMSPTNSTGSLSGSQMDLLGELRCGIRNANANSDY</sequence>
<gene>
    <name evidence="3" type="primary">LOC111314479</name>
</gene>
<dbReference type="KEGG" id="dzi:111314479"/>
<evidence type="ECO:0000256" key="1">
    <source>
        <dbReference type="SAM" id="MobiDB-lite"/>
    </source>
</evidence>
<dbReference type="AlphaFoldDB" id="A0A6P6B3X8"/>
<evidence type="ECO:0000313" key="2">
    <source>
        <dbReference type="Proteomes" id="UP000515121"/>
    </source>
</evidence>
<feature type="compositionally biased region" description="Basic and acidic residues" evidence="1">
    <location>
        <begin position="1"/>
        <end position="12"/>
    </location>
</feature>
<protein>
    <submittedName>
        <fullName evidence="3">Uncharacterized protein LOC111314479 isoform X1</fullName>
    </submittedName>
</protein>
<name>A0A6P6B3X8_DURZI</name>
<reference evidence="3" key="1">
    <citation type="submission" date="2025-08" db="UniProtKB">
        <authorList>
            <consortium name="RefSeq"/>
        </authorList>
    </citation>
    <scope>IDENTIFICATION</scope>
    <source>
        <tissue evidence="3">Fruit stalk</tissue>
    </source>
</reference>
<evidence type="ECO:0000313" key="3">
    <source>
        <dbReference type="RefSeq" id="XP_022771621.1"/>
    </source>
</evidence>
<organism evidence="2 3">
    <name type="scientific">Durio zibethinus</name>
    <name type="common">Durian</name>
    <dbReference type="NCBI Taxonomy" id="66656"/>
    <lineage>
        <taxon>Eukaryota</taxon>
        <taxon>Viridiplantae</taxon>
        <taxon>Streptophyta</taxon>
        <taxon>Embryophyta</taxon>
        <taxon>Tracheophyta</taxon>
        <taxon>Spermatophyta</taxon>
        <taxon>Magnoliopsida</taxon>
        <taxon>eudicotyledons</taxon>
        <taxon>Gunneridae</taxon>
        <taxon>Pentapetalae</taxon>
        <taxon>rosids</taxon>
        <taxon>malvids</taxon>
        <taxon>Malvales</taxon>
        <taxon>Malvaceae</taxon>
        <taxon>Helicteroideae</taxon>
        <taxon>Durio</taxon>
    </lineage>
</organism>